<protein>
    <recommendedName>
        <fullName evidence="2">Reverse transcriptase domain-containing protein</fullName>
    </recommendedName>
</protein>
<organism evidence="1">
    <name type="scientific">Graphocephala atropunctata</name>
    <dbReference type="NCBI Taxonomy" id="36148"/>
    <lineage>
        <taxon>Eukaryota</taxon>
        <taxon>Metazoa</taxon>
        <taxon>Ecdysozoa</taxon>
        <taxon>Arthropoda</taxon>
        <taxon>Hexapoda</taxon>
        <taxon>Insecta</taxon>
        <taxon>Pterygota</taxon>
        <taxon>Neoptera</taxon>
        <taxon>Paraneoptera</taxon>
        <taxon>Hemiptera</taxon>
        <taxon>Auchenorrhyncha</taxon>
        <taxon>Membracoidea</taxon>
        <taxon>Cicadellidae</taxon>
        <taxon>Cicadellinae</taxon>
        <taxon>Cicadellini</taxon>
        <taxon>Graphocephala</taxon>
    </lineage>
</organism>
<proteinExistence type="predicted"/>
<evidence type="ECO:0000313" key="1">
    <source>
        <dbReference type="EMBL" id="JAT25879.1"/>
    </source>
</evidence>
<name>A0A1B6LQL6_9HEMI</name>
<dbReference type="EMBL" id="GEBQ01014098">
    <property type="protein sequence ID" value="JAT25879.1"/>
    <property type="molecule type" value="Transcribed_RNA"/>
</dbReference>
<accession>A0A1B6LQL6</accession>
<sequence>MFNNYFANVVKDLSGNKLNLHDDKHTGELFQVKFRFNPVDEKEVEKVIDSLKRKNSTGYDEIPVTLIKDVKKEISKILSHLMNSSFASGIFPQNLKKIQNNPNS</sequence>
<reference evidence="1" key="1">
    <citation type="submission" date="2015-11" db="EMBL/GenBank/DDBJ databases">
        <title>De novo transcriptome assembly of four potential Pierce s Disease insect vectors from Arizona vineyards.</title>
        <authorList>
            <person name="Tassone E.E."/>
        </authorList>
    </citation>
    <scope>NUCLEOTIDE SEQUENCE</scope>
</reference>
<dbReference type="AlphaFoldDB" id="A0A1B6LQL6"/>
<evidence type="ECO:0008006" key="2">
    <source>
        <dbReference type="Google" id="ProtNLM"/>
    </source>
</evidence>
<gene>
    <name evidence="1" type="ORF">g.44410</name>
</gene>